<dbReference type="InterPro" id="IPR011990">
    <property type="entry name" value="TPR-like_helical_dom_sf"/>
</dbReference>
<dbReference type="SUPFAM" id="SSF48452">
    <property type="entry name" value="TPR-like"/>
    <property type="match status" value="2"/>
</dbReference>
<dbReference type="Gene3D" id="1.25.40.10">
    <property type="entry name" value="Tetratricopeptide repeat domain"/>
    <property type="match status" value="1"/>
</dbReference>
<dbReference type="EMBL" id="VJMJ01000002">
    <property type="protein sequence ID" value="KAF0745392.1"/>
    <property type="molecule type" value="Genomic_DNA"/>
</dbReference>
<dbReference type="InterPro" id="IPR019734">
    <property type="entry name" value="TPR_rpt"/>
</dbReference>
<feature type="compositionally biased region" description="Polar residues" evidence="1">
    <location>
        <begin position="1"/>
        <end position="10"/>
    </location>
</feature>
<dbReference type="AlphaFoldDB" id="A0A6G0XXV0"/>
<name>A0A6G0XXV0_9STRA</name>
<reference evidence="2 3" key="1">
    <citation type="submission" date="2019-07" db="EMBL/GenBank/DDBJ databases">
        <title>Genomics analysis of Aphanomyces spp. identifies a new class of oomycete effector associated with host adaptation.</title>
        <authorList>
            <person name="Gaulin E."/>
        </authorList>
    </citation>
    <scope>NUCLEOTIDE SEQUENCE [LARGE SCALE GENOMIC DNA]</scope>
    <source>
        <strain evidence="2 3">ATCC 201684</strain>
    </source>
</reference>
<dbReference type="SMART" id="SM00028">
    <property type="entry name" value="TPR"/>
    <property type="match status" value="2"/>
</dbReference>
<feature type="region of interest" description="Disordered" evidence="1">
    <location>
        <begin position="232"/>
        <end position="251"/>
    </location>
</feature>
<dbReference type="PANTHER" id="PTHR21581:SF6">
    <property type="entry name" value="TRAFFICKING PROTEIN PARTICLE COMPLEX SUBUNIT 12"/>
    <property type="match status" value="1"/>
</dbReference>
<proteinExistence type="predicted"/>
<accession>A0A6G0XXV0</accession>
<gene>
    <name evidence="2" type="ORF">Ae201684_000412</name>
</gene>
<feature type="compositionally biased region" description="Polar residues" evidence="1">
    <location>
        <begin position="256"/>
        <end position="268"/>
    </location>
</feature>
<evidence type="ECO:0000313" key="3">
    <source>
        <dbReference type="Proteomes" id="UP000481153"/>
    </source>
</evidence>
<sequence>MSQGYDSSQLPYPGPPAQNYAPPVATDQPPRRSTAASPFASGPVATVNQVRPAAGFPGPPRPAPFRPQSSSQLNTPLGQKLGVEAPSPSLFPTTNTPSYPPPQFPTHQFETTPLDNPASNPFHTANLNGPETYLVPGTSIQQEDPFQHLPDPSLPVTSSQFQAPPPPSAAAIPQDPFSSNFNTVDSTGSDPFGTEPNLFARPPPVPIARRDSFNNPFETAPPMIDPFKQLQYQQSSAPPPPAAPFLNYNTNPSPQYMASPTMFSQTPPAASPKVDFKPPPSPQPQVPSEIITPARTVESLMDEFLSKVAPDKWPTAPANIYQLPNTIECLQDLHQQQLWQQLESKAWSMLGTSDPKFNLHVHAWAMVALMKQGKVDDLEQQIIVLGDLDREQYRYESYPELFQSKTGSFVPIRLRFIATQVPRLKNNSSMYETMASQLFVDLQKNSFNLPPQEAAIWHQIVGVNMVNSFVERKKFDLALRLAKSLYNVKRDDVDLRQRIVLLSRLGRINLQMGDFKGAEAIFAEAAWVNQHIAANEPDCAARILLNQGLLAFAQNKFKEALDAFNTILGVYSGEEAINGSSNEPFESWDDGDVISCAANNMSICALYSCEVQTAVNVLETILQADPRRHLHSSIVFNLSTLYDLVCDNANSTSRKEMIKRLSEAYGIEHIDATSFRI</sequence>
<keyword evidence="3" id="KW-1185">Reference proteome</keyword>
<comment type="caution">
    <text evidence="2">The sequence shown here is derived from an EMBL/GenBank/DDBJ whole genome shotgun (WGS) entry which is preliminary data.</text>
</comment>
<feature type="compositionally biased region" description="Polar residues" evidence="1">
    <location>
        <begin position="177"/>
        <end position="189"/>
    </location>
</feature>
<dbReference type="PANTHER" id="PTHR21581">
    <property type="entry name" value="D-ALANYL-D-ALANINE CARBOXYPEPTIDASE"/>
    <property type="match status" value="1"/>
</dbReference>
<protein>
    <recommendedName>
        <fullName evidence="4">TPR-like protein</fullName>
    </recommendedName>
</protein>
<feature type="compositionally biased region" description="Polar residues" evidence="1">
    <location>
        <begin position="105"/>
        <end position="129"/>
    </location>
</feature>
<evidence type="ECO:0000256" key="1">
    <source>
        <dbReference type="SAM" id="MobiDB-lite"/>
    </source>
</evidence>
<evidence type="ECO:0000313" key="2">
    <source>
        <dbReference type="EMBL" id="KAF0745392.1"/>
    </source>
</evidence>
<feature type="compositionally biased region" description="Polar residues" evidence="1">
    <location>
        <begin position="68"/>
        <end position="77"/>
    </location>
</feature>
<organism evidence="2 3">
    <name type="scientific">Aphanomyces euteiches</name>
    <dbReference type="NCBI Taxonomy" id="100861"/>
    <lineage>
        <taxon>Eukaryota</taxon>
        <taxon>Sar</taxon>
        <taxon>Stramenopiles</taxon>
        <taxon>Oomycota</taxon>
        <taxon>Saprolegniomycetes</taxon>
        <taxon>Saprolegniales</taxon>
        <taxon>Verrucalvaceae</taxon>
        <taxon>Aphanomyces</taxon>
    </lineage>
</organism>
<dbReference type="Proteomes" id="UP000481153">
    <property type="component" value="Unassembled WGS sequence"/>
</dbReference>
<feature type="region of interest" description="Disordered" evidence="1">
    <location>
        <begin position="256"/>
        <end position="288"/>
    </location>
</feature>
<dbReference type="VEuPathDB" id="FungiDB:AeMF1_006217"/>
<evidence type="ECO:0008006" key="4">
    <source>
        <dbReference type="Google" id="ProtNLM"/>
    </source>
</evidence>
<feature type="region of interest" description="Disordered" evidence="1">
    <location>
        <begin position="1"/>
        <end position="215"/>
    </location>
</feature>